<dbReference type="SUPFAM" id="SSF49348">
    <property type="entry name" value="Clathrin adaptor appendage domain"/>
    <property type="match status" value="1"/>
</dbReference>
<keyword evidence="10 12" id="KW-0472">Membrane</keyword>
<organism evidence="16">
    <name type="scientific">Timspurckia oligopyrenoides</name>
    <dbReference type="NCBI Taxonomy" id="708627"/>
    <lineage>
        <taxon>Eukaryota</taxon>
        <taxon>Rhodophyta</taxon>
        <taxon>Bangiophyceae</taxon>
        <taxon>Porphyridiales</taxon>
        <taxon>Porphyridiaceae</taxon>
        <taxon>Timspurckia</taxon>
    </lineage>
</organism>
<name>A0A7S0ZHP7_9RHOD</name>
<dbReference type="GO" id="GO:0006891">
    <property type="term" value="P:intra-Golgi vesicle-mediated transport"/>
    <property type="evidence" value="ECO:0007669"/>
    <property type="project" value="TreeGrafter"/>
</dbReference>
<dbReference type="PIRSF" id="PIRSF037093">
    <property type="entry name" value="Coatomer_gamma_subunit"/>
    <property type="match status" value="1"/>
</dbReference>
<evidence type="ECO:0000256" key="12">
    <source>
        <dbReference type="PIRNR" id="PIRNR037093"/>
    </source>
</evidence>
<dbReference type="InterPro" id="IPR009028">
    <property type="entry name" value="Coatomer/calthrin_app_sub_C"/>
</dbReference>
<dbReference type="FunFam" id="1.25.10.10:FF:000071">
    <property type="entry name" value="Coatomer subunit gamma"/>
    <property type="match status" value="1"/>
</dbReference>
<evidence type="ECO:0000256" key="9">
    <source>
        <dbReference type="ARBA" id="ARBA00023034"/>
    </source>
</evidence>
<gene>
    <name evidence="16" type="ORF">TOLI1172_LOCUS6560</name>
</gene>
<proteinExistence type="inferred from homology"/>
<evidence type="ECO:0000256" key="1">
    <source>
        <dbReference type="ARBA" id="ARBA00004255"/>
    </source>
</evidence>
<dbReference type="AlphaFoldDB" id="A0A7S0ZHP7"/>
<evidence type="ECO:0000256" key="3">
    <source>
        <dbReference type="ARBA" id="ARBA00011775"/>
    </source>
</evidence>
<evidence type="ECO:0000259" key="13">
    <source>
        <dbReference type="Pfam" id="PF01602"/>
    </source>
</evidence>
<evidence type="ECO:0000313" key="16">
    <source>
        <dbReference type="EMBL" id="CAD8822164.1"/>
    </source>
</evidence>
<accession>A0A7S0ZHP7</accession>
<keyword evidence="6" id="KW-0677">Repeat</keyword>
<evidence type="ECO:0000256" key="8">
    <source>
        <dbReference type="ARBA" id="ARBA00022927"/>
    </source>
</evidence>
<comment type="similarity">
    <text evidence="2 12">Belongs to the COPG family.</text>
</comment>
<evidence type="ECO:0000256" key="10">
    <source>
        <dbReference type="ARBA" id="ARBA00023136"/>
    </source>
</evidence>
<dbReference type="SUPFAM" id="SSF55711">
    <property type="entry name" value="Subdomain of clathrin and coatomer appendage domain"/>
    <property type="match status" value="1"/>
</dbReference>
<dbReference type="InterPro" id="IPR011989">
    <property type="entry name" value="ARM-like"/>
</dbReference>
<dbReference type="InterPro" id="IPR013041">
    <property type="entry name" value="Clathrin_app_Ig-like_sf"/>
</dbReference>
<keyword evidence="8 12" id="KW-0653">Protein transport</keyword>
<dbReference type="GO" id="GO:0005793">
    <property type="term" value="C:endoplasmic reticulum-Golgi intermediate compartment"/>
    <property type="evidence" value="ECO:0007669"/>
    <property type="project" value="TreeGrafter"/>
</dbReference>
<dbReference type="Pfam" id="PF16381">
    <property type="entry name" value="Coatomer_g_Cpla"/>
    <property type="match status" value="1"/>
</dbReference>
<comment type="subunit">
    <text evidence="3">Oligomeric complex that consists of at least the alpha, beta, beta', gamma, delta, epsilon and zeta subunits.</text>
</comment>
<feature type="domain" description="Coatomer gamma subunit appendage Ig-like subdomain" evidence="14">
    <location>
        <begin position="538"/>
        <end position="670"/>
    </location>
</feature>
<dbReference type="Gene3D" id="3.30.310.10">
    <property type="entry name" value="TATA-Binding Protein"/>
    <property type="match status" value="1"/>
</dbReference>
<evidence type="ECO:0000256" key="5">
    <source>
        <dbReference type="ARBA" id="ARBA00022490"/>
    </source>
</evidence>
<evidence type="ECO:0000259" key="15">
    <source>
        <dbReference type="Pfam" id="PF16381"/>
    </source>
</evidence>
<dbReference type="SUPFAM" id="SSF48371">
    <property type="entry name" value="ARM repeat"/>
    <property type="match status" value="1"/>
</dbReference>
<dbReference type="GO" id="GO:0006886">
    <property type="term" value="P:intracellular protein transport"/>
    <property type="evidence" value="ECO:0007669"/>
    <property type="project" value="InterPro"/>
</dbReference>
<dbReference type="InterPro" id="IPR037067">
    <property type="entry name" value="Coatomer_gsu_app_sf"/>
</dbReference>
<dbReference type="InterPro" id="IPR013040">
    <property type="entry name" value="Coatomer_gsu_app_Ig-like_dom"/>
</dbReference>
<dbReference type="Gene3D" id="1.25.10.10">
    <property type="entry name" value="Leucine-rich Repeat Variant"/>
    <property type="match status" value="1"/>
</dbReference>
<dbReference type="Gene3D" id="2.60.40.1480">
    <property type="entry name" value="Coatomer, gamma subunit, appendage domain"/>
    <property type="match status" value="1"/>
</dbReference>
<keyword evidence="5 12" id="KW-0963">Cytoplasm</keyword>
<dbReference type="PANTHER" id="PTHR10261">
    <property type="entry name" value="COATOMER SUBUNIT GAMMA"/>
    <property type="match status" value="1"/>
</dbReference>
<keyword evidence="9 12" id="KW-0333">Golgi apparatus</keyword>
<dbReference type="GO" id="GO:0005198">
    <property type="term" value="F:structural molecule activity"/>
    <property type="evidence" value="ECO:0007669"/>
    <property type="project" value="InterPro"/>
</dbReference>
<dbReference type="EMBL" id="HBFP01009154">
    <property type="protein sequence ID" value="CAD8822164.1"/>
    <property type="molecule type" value="Transcribed_RNA"/>
</dbReference>
<evidence type="ECO:0000256" key="2">
    <source>
        <dbReference type="ARBA" id="ARBA00010720"/>
    </source>
</evidence>
<dbReference type="Pfam" id="PF01602">
    <property type="entry name" value="Adaptin_N"/>
    <property type="match status" value="1"/>
</dbReference>
<dbReference type="GO" id="GO:0005783">
    <property type="term" value="C:endoplasmic reticulum"/>
    <property type="evidence" value="ECO:0007669"/>
    <property type="project" value="TreeGrafter"/>
</dbReference>
<dbReference type="InterPro" id="IPR032154">
    <property type="entry name" value="Coatomer_g_Cpla"/>
</dbReference>
<evidence type="ECO:0000256" key="11">
    <source>
        <dbReference type="ARBA" id="ARBA00023329"/>
    </source>
</evidence>
<keyword evidence="4 12" id="KW-0813">Transport</keyword>
<keyword evidence="7 12" id="KW-0931">ER-Golgi transport</keyword>
<comment type="function">
    <text evidence="12">The coatomer is a cytosolic protein complex that binds to dilysine motifs and reversibly associates with Golgi non-clathrin-coated vesicles, which further mediate biosynthetic protein transport from the ER, via the Golgi up to the trans Golgi network. Coatomer complex is required for budding from Golgi membranes, and is essential for the retrograde Golgi-to-ER transport of dilysine-tagged proteins.</text>
</comment>
<dbReference type="InterPro" id="IPR017106">
    <property type="entry name" value="Coatomer_gsu"/>
</dbReference>
<comment type="subcellular location">
    <subcellularLocation>
        <location evidence="12">Cytoplasm</location>
    </subcellularLocation>
    <subcellularLocation>
        <location evidence="1 12">Golgi apparatus membrane</location>
        <topology evidence="1 12">Peripheral membrane protein</topology>
        <orientation evidence="1 12">Cytoplasmic side</orientation>
    </subcellularLocation>
    <subcellularLocation>
        <location evidence="12">Cytoplasmic vesicle</location>
        <location evidence="12">COPI-coated vesicle membrane</location>
        <topology evidence="12">Peripheral membrane protein</topology>
        <orientation evidence="12">Cytoplasmic side</orientation>
    </subcellularLocation>
</comment>
<feature type="domain" description="Clathrin/coatomer adaptor adaptin-like N-terminal" evidence="13">
    <location>
        <begin position="1"/>
        <end position="415"/>
    </location>
</feature>
<dbReference type="InterPro" id="IPR016024">
    <property type="entry name" value="ARM-type_fold"/>
</dbReference>
<dbReference type="Pfam" id="PF08752">
    <property type="entry name" value="COP-gamma_platf"/>
    <property type="match status" value="1"/>
</dbReference>
<dbReference type="InterPro" id="IPR002553">
    <property type="entry name" value="Clathrin/coatomer_adapt-like_N"/>
</dbReference>
<dbReference type="PANTHER" id="PTHR10261:SF0">
    <property type="entry name" value="COATOMER SUBUNIT GAMMA-2"/>
    <property type="match status" value="1"/>
</dbReference>
<evidence type="ECO:0000256" key="4">
    <source>
        <dbReference type="ARBA" id="ARBA00022448"/>
    </source>
</evidence>
<dbReference type="GO" id="GO:0030126">
    <property type="term" value="C:COPI vesicle coat"/>
    <property type="evidence" value="ECO:0007669"/>
    <property type="project" value="InterPro"/>
</dbReference>
<evidence type="ECO:0000256" key="6">
    <source>
        <dbReference type="ARBA" id="ARBA00022737"/>
    </source>
</evidence>
<feature type="domain" description="Coatomer subunit gamma C-terminal" evidence="15">
    <location>
        <begin position="684"/>
        <end position="789"/>
    </location>
</feature>
<reference evidence="16" key="1">
    <citation type="submission" date="2021-01" db="EMBL/GenBank/DDBJ databases">
        <authorList>
            <person name="Corre E."/>
            <person name="Pelletier E."/>
            <person name="Niang G."/>
            <person name="Scheremetjew M."/>
            <person name="Finn R."/>
            <person name="Kale V."/>
            <person name="Holt S."/>
            <person name="Cochrane G."/>
            <person name="Meng A."/>
            <person name="Brown T."/>
            <person name="Cohen L."/>
        </authorList>
    </citation>
    <scope>NUCLEOTIDE SEQUENCE</scope>
    <source>
        <strain evidence="16">CCMP3278</strain>
    </source>
</reference>
<keyword evidence="11 12" id="KW-0968">Cytoplasmic vesicle</keyword>
<evidence type="ECO:0000256" key="7">
    <source>
        <dbReference type="ARBA" id="ARBA00022892"/>
    </source>
</evidence>
<dbReference type="GO" id="GO:0000139">
    <property type="term" value="C:Golgi membrane"/>
    <property type="evidence" value="ECO:0007669"/>
    <property type="project" value="UniProtKB-SubCell"/>
</dbReference>
<dbReference type="FunFam" id="3.30.310.10:FF:000011">
    <property type="entry name" value="Coatomer subunit gamma"/>
    <property type="match status" value="1"/>
</dbReference>
<dbReference type="GO" id="GO:0006888">
    <property type="term" value="P:endoplasmic reticulum to Golgi vesicle-mediated transport"/>
    <property type="evidence" value="ECO:0007669"/>
    <property type="project" value="TreeGrafter"/>
</dbReference>
<dbReference type="FunFam" id="2.60.40.1480:FF:000001">
    <property type="entry name" value="Coatomer subunit gamma"/>
    <property type="match status" value="1"/>
</dbReference>
<dbReference type="GO" id="GO:0009306">
    <property type="term" value="P:protein secretion"/>
    <property type="evidence" value="ECO:0007669"/>
    <property type="project" value="TreeGrafter"/>
</dbReference>
<dbReference type="InterPro" id="IPR012295">
    <property type="entry name" value="TBP_dom_sf"/>
</dbReference>
<evidence type="ECO:0000259" key="14">
    <source>
        <dbReference type="Pfam" id="PF08752"/>
    </source>
</evidence>
<sequence length="790" mass="86390">MCKITDAQMVQAIERYLKQEIVDRNPYVASASLVSAQSLLTHNKGDVVKRWVNEVAQTVEHPSAMVQYHGLCLLYAIKQHDKLAVSKLVQQFVRSSQRTPLATCMLIRLVAKLISDSHAAQNSTSDATRRSMFEFLEACLRHRSDMVVHEAAKAIVDIPEVSPSELQPVVNVLQLFLVQSRTVMRFAAMRLFNKIAHIHPGALTAVNADMEQLLQDSNRSVSTFAITALLRTGTESSLERLLKQIQLFMPELGDEFKTKIVEAIYALCLKYPSKQYALMNFLGAALREEGGYAFKKTIVDTYLTIIGKVPESKEICLSHLCEFIEDCEHTSLSTRVLHVLGEHGPKMPEPGKFIRYIYNRLILENATVRAAAVSALACFASIENEKMRQSVVVLLQQSLADHDDEVRDRASFYVASLGLEPVLASLKEKKPVHDEGPLLAYDQLYQLPCPLQNLEADLLRYVSSPASSAFELSSVSKAAIQTTSRKPATAGAGNGASAVSGITEDAVEDEMAVDDTASDPAEKLLANEGILSLGFTQRPFKSCLPAVDLTEEGTEYEVQCVKHVFAHAVVLEFIVLNTLKDHVLENVVVEVDTEDVDGVGAVKVVPAKLLPFNVTGSAFTVLFCSAPEEEHILGTMTCTMKYTMKEVDPSTGEPDEDGYDDDYQLEDLSIGVGDMISLPAVLPNNFKAAWDAVGDVAELSDSFSLGAHETVAAAVNAVISFLGMSACEGTDRVSDRAREHVLLLTGIVVPNVQAFVRAQFQLQPEGGVALNLLIRSESELVSNLIASCIA</sequence>
<protein>
    <recommendedName>
        <fullName evidence="12">Coatomer subunit gamma</fullName>
    </recommendedName>
</protein>